<keyword evidence="11" id="KW-1185">Reference proteome</keyword>
<dbReference type="InterPro" id="IPR003661">
    <property type="entry name" value="HisK_dim/P_dom"/>
</dbReference>
<dbReference type="InterPro" id="IPR052162">
    <property type="entry name" value="Sensor_kinase/Photoreceptor"/>
</dbReference>
<dbReference type="SUPFAM" id="SSF55785">
    <property type="entry name" value="PYP-like sensor domain (PAS domain)"/>
    <property type="match status" value="2"/>
</dbReference>
<evidence type="ECO:0000256" key="1">
    <source>
        <dbReference type="ARBA" id="ARBA00000085"/>
    </source>
</evidence>
<feature type="transmembrane region" description="Helical" evidence="7">
    <location>
        <begin position="12"/>
        <end position="32"/>
    </location>
</feature>
<evidence type="ECO:0000256" key="3">
    <source>
        <dbReference type="ARBA" id="ARBA00022553"/>
    </source>
</evidence>
<comment type="catalytic activity">
    <reaction evidence="1">
        <text>ATP + protein L-histidine = ADP + protein N-phospho-L-histidine.</text>
        <dbReference type="EC" id="2.7.13.3"/>
    </reaction>
</comment>
<dbReference type="Gene3D" id="3.30.565.10">
    <property type="entry name" value="Histidine kinase-like ATPase, C-terminal domain"/>
    <property type="match status" value="1"/>
</dbReference>
<dbReference type="RefSeq" id="WP_255842210.1">
    <property type="nucleotide sequence ID" value="NZ_CP094358.1"/>
</dbReference>
<sequence>MIVNSAKASNKVNLIIFIIAVTLLLFIAGISYKQSESFRESSGLVSHTYEVSMEINHMFSLFSLLESDELNYLISKDSAYLKTIETDKVEIEQSLVRIDSLTGYDKIQQKNIDSINKIKNKFYETLRYINFNIFTEEIDQSYVDNEIASINKYMEKISNQTDLMIAEEQRLLKERKEEYVEDSWFTPILSLVMGTFALLVMALAFYKINQDRKQIIDTQSFLQNILKTTNNVISYFEPVYNEEEEIVDFEIIYTNELIEDVTGDVALEIQGKKISEVYPFLFENGVFEIFKECIEKDKRIEYERLFVFNGKKMWFYNAAVKLGDGLTLTSHDVTKETVIKNELLDLNERLEIQNTVLKAAKAIAKIGSYEWRLDENKIRFSENLYKMLGYEPEQLLSSYKNLLLVIHPEDRKKFKKRLLKVKNKKVFKEYTFRVLNKNKKVRYFKFTGSFIDTLNKNIFLGVVQDVTVLLEDEKILKNKNQELKRTNAELESFNRVASHDLQEPLRKIQIFISRIYDSEYTSLSEKSKGYFDKISSSAERMRKLITYLLTYSRISKPESVFEKTNLNNVLQRVKEYLAEIISDNDLVINSENLPVVHGITFQMEQIFSNIISNSVKYKRKGIKPVISITAELVEKQEVPELAGLNPSYSEYYKISFEDNGIGFNQEHSQIIFELFQRLHGKNEYGGTGIGLTICKKIVENHHGYIGANGKPGEGAVFYFYLPVV</sequence>
<evidence type="ECO:0000259" key="9">
    <source>
        <dbReference type="PROSITE" id="PS50112"/>
    </source>
</evidence>
<dbReference type="InterPro" id="IPR007891">
    <property type="entry name" value="CHASE3"/>
</dbReference>
<dbReference type="Pfam" id="PF02518">
    <property type="entry name" value="HATPase_c"/>
    <property type="match status" value="1"/>
</dbReference>
<keyword evidence="5" id="KW-0418">Kinase</keyword>
<dbReference type="Pfam" id="PF13426">
    <property type="entry name" value="PAS_9"/>
    <property type="match status" value="1"/>
</dbReference>
<evidence type="ECO:0000256" key="2">
    <source>
        <dbReference type="ARBA" id="ARBA00012438"/>
    </source>
</evidence>
<evidence type="ECO:0000256" key="6">
    <source>
        <dbReference type="SAM" id="Coils"/>
    </source>
</evidence>
<dbReference type="Proteomes" id="UP000831290">
    <property type="component" value="Chromosome"/>
</dbReference>
<feature type="domain" description="Histidine kinase" evidence="8">
    <location>
        <begin position="496"/>
        <end position="724"/>
    </location>
</feature>
<proteinExistence type="predicted"/>
<dbReference type="Gene3D" id="1.10.287.130">
    <property type="match status" value="1"/>
</dbReference>
<dbReference type="CDD" id="cd00130">
    <property type="entry name" value="PAS"/>
    <property type="match status" value="1"/>
</dbReference>
<dbReference type="Gene3D" id="3.30.450.20">
    <property type="entry name" value="PAS domain"/>
    <property type="match status" value="2"/>
</dbReference>
<keyword evidence="10" id="KW-0547">Nucleotide-binding</keyword>
<keyword evidence="10" id="KW-0067">ATP-binding</keyword>
<dbReference type="SUPFAM" id="SSF47384">
    <property type="entry name" value="Homodimeric domain of signal transducing histidine kinase"/>
    <property type="match status" value="1"/>
</dbReference>
<dbReference type="GO" id="GO:0005524">
    <property type="term" value="F:ATP binding"/>
    <property type="evidence" value="ECO:0007669"/>
    <property type="project" value="UniProtKB-KW"/>
</dbReference>
<dbReference type="KEGG" id="fbm:MQE35_14595"/>
<dbReference type="SMART" id="SM00387">
    <property type="entry name" value="HATPase_c"/>
    <property type="match status" value="1"/>
</dbReference>
<dbReference type="InterPro" id="IPR036097">
    <property type="entry name" value="HisK_dim/P_sf"/>
</dbReference>
<dbReference type="InterPro" id="IPR005467">
    <property type="entry name" value="His_kinase_dom"/>
</dbReference>
<evidence type="ECO:0000256" key="5">
    <source>
        <dbReference type="ARBA" id="ARBA00022777"/>
    </source>
</evidence>
<dbReference type="InterPro" id="IPR003594">
    <property type="entry name" value="HATPase_dom"/>
</dbReference>
<dbReference type="PROSITE" id="PS50109">
    <property type="entry name" value="HIS_KIN"/>
    <property type="match status" value="1"/>
</dbReference>
<dbReference type="GO" id="GO:0000155">
    <property type="term" value="F:phosphorelay sensor kinase activity"/>
    <property type="evidence" value="ECO:0007669"/>
    <property type="project" value="InterPro"/>
</dbReference>
<keyword evidence="4" id="KW-0808">Transferase</keyword>
<dbReference type="InterPro" id="IPR013655">
    <property type="entry name" value="PAS_fold_3"/>
</dbReference>
<feature type="transmembrane region" description="Helical" evidence="7">
    <location>
        <begin position="184"/>
        <end position="206"/>
    </location>
</feature>
<evidence type="ECO:0000313" key="11">
    <source>
        <dbReference type="Proteomes" id="UP000831290"/>
    </source>
</evidence>
<dbReference type="NCBIfam" id="TIGR00229">
    <property type="entry name" value="sensory_box"/>
    <property type="match status" value="1"/>
</dbReference>
<keyword evidence="3" id="KW-0597">Phosphoprotein</keyword>
<reference evidence="10" key="1">
    <citation type="submission" date="2022-03" db="EMBL/GenBank/DDBJ databases">
        <title>Description of Abyssus ytuae gen. nov., sp. nov., a novel member of the family Flavobacteriaceae isolated from the sediment of Mariana Trench.</title>
        <authorList>
            <person name="Zhang J."/>
            <person name="Xu X."/>
        </authorList>
    </citation>
    <scope>NUCLEOTIDE SEQUENCE</scope>
    <source>
        <strain evidence="10">MT3330</strain>
    </source>
</reference>
<dbReference type="CDD" id="cd00082">
    <property type="entry name" value="HisKA"/>
    <property type="match status" value="1"/>
</dbReference>
<name>A0A9E6ZLR2_9FLAO</name>
<dbReference type="InterPro" id="IPR004358">
    <property type="entry name" value="Sig_transdc_His_kin-like_C"/>
</dbReference>
<dbReference type="InterPro" id="IPR000014">
    <property type="entry name" value="PAS"/>
</dbReference>
<protein>
    <recommendedName>
        <fullName evidence="2">histidine kinase</fullName>
        <ecNumber evidence="2">2.7.13.3</ecNumber>
    </recommendedName>
</protein>
<dbReference type="PANTHER" id="PTHR43304:SF1">
    <property type="entry name" value="PAC DOMAIN-CONTAINING PROTEIN"/>
    <property type="match status" value="1"/>
</dbReference>
<keyword evidence="7" id="KW-0472">Membrane</keyword>
<dbReference type="AlphaFoldDB" id="A0A9E6ZLR2"/>
<dbReference type="PRINTS" id="PR00344">
    <property type="entry name" value="BCTRLSENSOR"/>
</dbReference>
<keyword evidence="7" id="KW-1133">Transmembrane helix</keyword>
<dbReference type="SUPFAM" id="SSF55874">
    <property type="entry name" value="ATPase domain of HSP90 chaperone/DNA topoisomerase II/histidine kinase"/>
    <property type="match status" value="1"/>
</dbReference>
<gene>
    <name evidence="10" type="ORF">MQE35_14595</name>
</gene>
<dbReference type="EC" id="2.7.13.3" evidence="2"/>
<keyword evidence="7" id="KW-0812">Transmembrane</keyword>
<accession>A0A9E6ZLR2</accession>
<evidence type="ECO:0000256" key="7">
    <source>
        <dbReference type="SAM" id="Phobius"/>
    </source>
</evidence>
<dbReference type="PROSITE" id="PS50112">
    <property type="entry name" value="PAS"/>
    <property type="match status" value="1"/>
</dbReference>
<dbReference type="PANTHER" id="PTHR43304">
    <property type="entry name" value="PHYTOCHROME-LIKE PROTEIN CPH1"/>
    <property type="match status" value="1"/>
</dbReference>
<evidence type="ECO:0000259" key="8">
    <source>
        <dbReference type="PROSITE" id="PS50109"/>
    </source>
</evidence>
<dbReference type="Pfam" id="PF00512">
    <property type="entry name" value="HisKA"/>
    <property type="match status" value="1"/>
</dbReference>
<dbReference type="InterPro" id="IPR036890">
    <property type="entry name" value="HATPase_C_sf"/>
</dbReference>
<keyword evidence="6" id="KW-0175">Coiled coil</keyword>
<dbReference type="EMBL" id="CP094358">
    <property type="protein sequence ID" value="UOB16954.1"/>
    <property type="molecule type" value="Genomic_DNA"/>
</dbReference>
<dbReference type="InterPro" id="IPR035965">
    <property type="entry name" value="PAS-like_dom_sf"/>
</dbReference>
<dbReference type="Pfam" id="PF08447">
    <property type="entry name" value="PAS_3"/>
    <property type="match status" value="1"/>
</dbReference>
<feature type="domain" description="PAS" evidence="9">
    <location>
        <begin position="380"/>
        <end position="425"/>
    </location>
</feature>
<evidence type="ECO:0000256" key="4">
    <source>
        <dbReference type="ARBA" id="ARBA00022679"/>
    </source>
</evidence>
<organism evidence="10 11">
    <name type="scientific">Abyssalbus ytuae</name>
    <dbReference type="NCBI Taxonomy" id="2926907"/>
    <lineage>
        <taxon>Bacteria</taxon>
        <taxon>Pseudomonadati</taxon>
        <taxon>Bacteroidota</taxon>
        <taxon>Flavobacteriia</taxon>
        <taxon>Flavobacteriales</taxon>
        <taxon>Flavobacteriaceae</taxon>
        <taxon>Abyssalbus</taxon>
    </lineage>
</organism>
<dbReference type="Pfam" id="PF05227">
    <property type="entry name" value="CHASE3"/>
    <property type="match status" value="1"/>
</dbReference>
<dbReference type="SMART" id="SM00388">
    <property type="entry name" value="HisKA"/>
    <property type="match status" value="1"/>
</dbReference>
<feature type="coiled-coil region" evidence="6">
    <location>
        <begin position="469"/>
        <end position="496"/>
    </location>
</feature>
<evidence type="ECO:0000313" key="10">
    <source>
        <dbReference type="EMBL" id="UOB16954.1"/>
    </source>
</evidence>